<feature type="transmembrane region" description="Helical" evidence="1">
    <location>
        <begin position="172"/>
        <end position="193"/>
    </location>
</feature>
<feature type="transmembrane region" description="Helical" evidence="1">
    <location>
        <begin position="145"/>
        <end position="165"/>
    </location>
</feature>
<gene>
    <name evidence="2" type="ORF">PRABACTJOHN_00536</name>
</gene>
<reference evidence="2 3" key="1">
    <citation type="submission" date="2008-10" db="EMBL/GenBank/DDBJ databases">
        <title>Draft genome sequence of Parabacteroides johnsonii (DSM 18315).</title>
        <authorList>
            <person name="Sudarsanam P."/>
            <person name="Ley R."/>
            <person name="Guruge J."/>
            <person name="Turnbaugh P.J."/>
            <person name="Mahowald M."/>
            <person name="Liep D."/>
            <person name="Gordon J."/>
        </authorList>
    </citation>
    <scope>NUCLEOTIDE SEQUENCE [LARGE SCALE GENOMIC DNA]</scope>
    <source>
        <strain evidence="2 3">DSM 18315</strain>
    </source>
</reference>
<proteinExistence type="predicted"/>
<dbReference type="AlphaFoldDB" id="B7B692"/>
<feature type="transmembrane region" description="Helical" evidence="1">
    <location>
        <begin position="75"/>
        <end position="100"/>
    </location>
</feature>
<protein>
    <submittedName>
        <fullName evidence="2">TIGR00341 family protein</fullName>
    </submittedName>
</protein>
<evidence type="ECO:0000256" key="1">
    <source>
        <dbReference type="SAM" id="Phobius"/>
    </source>
</evidence>
<dbReference type="PANTHER" id="PTHR20992">
    <property type="entry name" value="AT15442P-RELATED"/>
    <property type="match status" value="1"/>
</dbReference>
<feature type="transmembrane region" description="Helical" evidence="1">
    <location>
        <begin position="112"/>
        <end position="133"/>
    </location>
</feature>
<accession>B7B692</accession>
<feature type="transmembrane region" description="Helical" evidence="1">
    <location>
        <begin position="199"/>
        <end position="223"/>
    </location>
</feature>
<comment type="caution">
    <text evidence="2">The sequence shown here is derived from an EMBL/GenBank/DDBJ whole genome shotgun (WGS) entry which is preliminary data.</text>
</comment>
<dbReference type="InterPro" id="IPR005240">
    <property type="entry name" value="DUF389"/>
</dbReference>
<organism evidence="2 3">
    <name type="scientific">Parabacteroides johnsonii DSM 18315</name>
    <dbReference type="NCBI Taxonomy" id="537006"/>
    <lineage>
        <taxon>Bacteria</taxon>
        <taxon>Pseudomonadati</taxon>
        <taxon>Bacteroidota</taxon>
        <taxon>Bacteroidia</taxon>
        <taxon>Bacteroidales</taxon>
        <taxon>Tannerellaceae</taxon>
        <taxon>Parabacteroides</taxon>
    </lineage>
</organism>
<dbReference type="NCBIfam" id="TIGR00341">
    <property type="entry name" value="TIGR00341 family protein"/>
    <property type="match status" value="1"/>
</dbReference>
<dbReference type="HOGENOM" id="CLU_032897_0_0_10"/>
<feature type="transmembrane region" description="Helical" evidence="1">
    <location>
        <begin position="244"/>
        <end position="265"/>
    </location>
</feature>
<evidence type="ECO:0000313" key="2">
    <source>
        <dbReference type="EMBL" id="EEC98051.1"/>
    </source>
</evidence>
<name>B7B692_9BACT</name>
<evidence type="ECO:0000313" key="3">
    <source>
        <dbReference type="Proteomes" id="UP000005510"/>
    </source>
</evidence>
<keyword evidence="1" id="KW-1133">Transmembrane helix</keyword>
<feature type="transmembrane region" description="Helical" evidence="1">
    <location>
        <begin position="53"/>
        <end position="69"/>
    </location>
</feature>
<keyword evidence="1" id="KW-0812">Transmembrane</keyword>
<sequence>MFVYKHDFNRMEKGLLHKQIRDFFVRNFDVRQEKEDELETIESIKKGIEFKGTNLWVLIFATFVASLGLNTNSTAVIIGAMLISPLMGPIMGFGLGLGISDFDLIKRSFRNFATATVFSVITSTLFFLISPISEAQSELLARTQPTVYDVLIAFFGGLAGIVASSTKSKGNVIPGVAIATALMPPLCTAGFGLASGNLYYFFGAFYLYFINTVFISLATYVVVRLLKYPKKVFLNKQREKIVTRYVGVIVFFTIVPSLFLSYNLIRASYFNDRVRTFVADELSFPNTQILSKTVIDTSDKKEVKVVLIGETVPETMITNARAKMPKYGLKNVGLIVQQGFGQEATDINELKSLLMQDLYKNSEEVLRAQSLQIDSLKRDLNKYHSHNHLTSELMPEMKVLFPYIKEVSCAHTYLMDMDSIQPDTVLLVYLKSKEKVREAEQEKIKKWLAARVEQKKIKLIIE</sequence>
<dbReference type="PANTHER" id="PTHR20992:SF9">
    <property type="entry name" value="AT15442P-RELATED"/>
    <property type="match status" value="1"/>
</dbReference>
<dbReference type="STRING" id="537006.PRABACTJOHN_00536"/>
<dbReference type="Proteomes" id="UP000005510">
    <property type="component" value="Unassembled WGS sequence"/>
</dbReference>
<reference evidence="2 3" key="2">
    <citation type="submission" date="2008-10" db="EMBL/GenBank/DDBJ databases">
        <authorList>
            <person name="Fulton L."/>
            <person name="Clifton S."/>
            <person name="Fulton B."/>
            <person name="Xu J."/>
            <person name="Minx P."/>
            <person name="Pepin K.H."/>
            <person name="Johnson M."/>
            <person name="Bhonagiri V."/>
            <person name="Nash W.E."/>
            <person name="Mardis E.R."/>
            <person name="Wilson R.K."/>
        </authorList>
    </citation>
    <scope>NUCLEOTIDE SEQUENCE [LARGE SCALE GENOMIC DNA]</scope>
    <source>
        <strain evidence="2 3">DSM 18315</strain>
    </source>
</reference>
<dbReference type="EMBL" id="ABYH01000040">
    <property type="protein sequence ID" value="EEC98051.1"/>
    <property type="molecule type" value="Genomic_DNA"/>
</dbReference>
<dbReference type="Pfam" id="PF04087">
    <property type="entry name" value="DUF389"/>
    <property type="match status" value="1"/>
</dbReference>
<keyword evidence="1" id="KW-0472">Membrane</keyword>